<keyword evidence="3" id="KW-1185">Reference proteome</keyword>
<feature type="domain" description="Aminotransferase class V" evidence="1">
    <location>
        <begin position="57"/>
        <end position="299"/>
    </location>
</feature>
<dbReference type="Gene3D" id="3.40.640.10">
    <property type="entry name" value="Type I PLP-dependent aspartate aminotransferase-like (Major domain)"/>
    <property type="match status" value="1"/>
</dbReference>
<accession>A0A7K1FUI4</accession>
<dbReference type="EMBL" id="WLYK01000012">
    <property type="protein sequence ID" value="MTD17009.1"/>
    <property type="molecule type" value="Genomic_DNA"/>
</dbReference>
<dbReference type="Proteomes" id="UP000460221">
    <property type="component" value="Unassembled WGS sequence"/>
</dbReference>
<dbReference type="AlphaFoldDB" id="A0A7K1FUI4"/>
<sequence length="361" mass="37737">MTGSPIAQAAALFDGDPGYLNTSSYGLPPRPAFEAMLAAQQDWQRGRTSWEGWAASVDDSRAAFGRLIGVPPERIATGSAVSQLLAPVAAAVPDGGTVLVPDVEFTSAVFPFAVHEGRGVSVRTAPLDGFLDAIVPGVDLVSFSAVQSAGGEVADIPAIAARCREVGALVVLDATQAASWLDLHPDLVDVGVCGCYKWLCSPRGTAFLWTGAGVGDHRADITDRMLPLAAGWFAGADVHSSYYGMPLRLSTDVRRFDISPAWHAWVGAAPALDLLADLGHEAIGEHDIALAQLFLDRLGINRTTDSAIVSVPADEAALRRLVDAGVRFGVRAGQARFGFHLYTTASDVQLAVAALTGGPTP</sequence>
<reference evidence="2 3" key="1">
    <citation type="submission" date="2019-11" db="EMBL/GenBank/DDBJ databases">
        <authorList>
            <person name="Jiang L.-Q."/>
        </authorList>
    </citation>
    <scope>NUCLEOTIDE SEQUENCE [LARGE SCALE GENOMIC DNA]</scope>
    <source>
        <strain evidence="2 3">YIM 132087</strain>
    </source>
</reference>
<keyword evidence="2" id="KW-0808">Transferase</keyword>
<dbReference type="InterPro" id="IPR015422">
    <property type="entry name" value="PyrdxlP-dep_Trfase_small"/>
</dbReference>
<dbReference type="Pfam" id="PF00266">
    <property type="entry name" value="Aminotran_5"/>
    <property type="match status" value="1"/>
</dbReference>
<dbReference type="InterPro" id="IPR015424">
    <property type="entry name" value="PyrdxlP-dep_Trfase"/>
</dbReference>
<dbReference type="GO" id="GO:0008483">
    <property type="term" value="F:transaminase activity"/>
    <property type="evidence" value="ECO:0007669"/>
    <property type="project" value="UniProtKB-KW"/>
</dbReference>
<comment type="caution">
    <text evidence="2">The sequence shown here is derived from an EMBL/GenBank/DDBJ whole genome shotgun (WGS) entry which is preliminary data.</text>
</comment>
<gene>
    <name evidence="2" type="ORF">GIS00_24035</name>
</gene>
<dbReference type="PANTHER" id="PTHR43586">
    <property type="entry name" value="CYSTEINE DESULFURASE"/>
    <property type="match status" value="1"/>
</dbReference>
<protein>
    <submittedName>
        <fullName evidence="2">Aminotransferase class V-fold PLP-dependent enzyme</fullName>
    </submittedName>
</protein>
<evidence type="ECO:0000313" key="2">
    <source>
        <dbReference type="EMBL" id="MTD17009.1"/>
    </source>
</evidence>
<dbReference type="Gene3D" id="3.90.1150.10">
    <property type="entry name" value="Aspartate Aminotransferase, domain 1"/>
    <property type="match status" value="1"/>
</dbReference>
<evidence type="ECO:0000313" key="3">
    <source>
        <dbReference type="Proteomes" id="UP000460221"/>
    </source>
</evidence>
<dbReference type="SUPFAM" id="SSF53383">
    <property type="entry name" value="PLP-dependent transferases"/>
    <property type="match status" value="1"/>
</dbReference>
<organism evidence="2 3">
    <name type="scientific">Nakamurella alba</name>
    <dbReference type="NCBI Taxonomy" id="2665158"/>
    <lineage>
        <taxon>Bacteria</taxon>
        <taxon>Bacillati</taxon>
        <taxon>Actinomycetota</taxon>
        <taxon>Actinomycetes</taxon>
        <taxon>Nakamurellales</taxon>
        <taxon>Nakamurellaceae</taxon>
        <taxon>Nakamurella</taxon>
    </lineage>
</organism>
<dbReference type="InterPro" id="IPR000192">
    <property type="entry name" value="Aminotrans_V_dom"/>
</dbReference>
<dbReference type="RefSeq" id="WP_154770998.1">
    <property type="nucleotide sequence ID" value="NZ_WLYK01000012.1"/>
</dbReference>
<evidence type="ECO:0000259" key="1">
    <source>
        <dbReference type="Pfam" id="PF00266"/>
    </source>
</evidence>
<name>A0A7K1FUI4_9ACTN</name>
<dbReference type="PANTHER" id="PTHR43586:SF21">
    <property type="entry name" value="PYRIDOXAL PHOSPHATE (PLP)-DEPENDENT ASPARTATE AMINOTRANSFERASE SUPERFAMILY"/>
    <property type="match status" value="1"/>
</dbReference>
<dbReference type="InterPro" id="IPR015421">
    <property type="entry name" value="PyrdxlP-dep_Trfase_major"/>
</dbReference>
<proteinExistence type="predicted"/>
<keyword evidence="2" id="KW-0032">Aminotransferase</keyword>